<dbReference type="EMBL" id="UGPG01000001">
    <property type="protein sequence ID" value="STY44686.1"/>
    <property type="molecule type" value="Genomic_DNA"/>
</dbReference>
<sequence>MAILHAKKENFEEILENHPLILLNFWAEWCAPCRAFIETLVTLDENEPVQVVKINTQREEELMKRFEVQGLPYSILLKNGEKIGEIKGKCSYEVLKQKIDTILAEERE</sequence>
<evidence type="ECO:0000256" key="6">
    <source>
        <dbReference type="ARBA" id="ARBA00023284"/>
    </source>
</evidence>
<evidence type="ECO:0000313" key="9">
    <source>
        <dbReference type="Proteomes" id="UP000254879"/>
    </source>
</evidence>
<gene>
    <name evidence="8" type="primary">trxC</name>
    <name evidence="8" type="ORF">NCTC10815_02039</name>
</gene>
<keyword evidence="3" id="KW-0813">Transport</keyword>
<evidence type="ECO:0000259" key="7">
    <source>
        <dbReference type="PROSITE" id="PS51352"/>
    </source>
</evidence>
<keyword evidence="5" id="KW-1015">Disulfide bond</keyword>
<dbReference type="PROSITE" id="PS51352">
    <property type="entry name" value="THIOREDOXIN_2"/>
    <property type="match status" value="1"/>
</dbReference>
<dbReference type="InterPro" id="IPR013766">
    <property type="entry name" value="Thioredoxin_domain"/>
</dbReference>
<dbReference type="Proteomes" id="UP000254879">
    <property type="component" value="Unassembled WGS sequence"/>
</dbReference>
<dbReference type="InterPro" id="IPR036249">
    <property type="entry name" value="Thioredoxin-like_sf"/>
</dbReference>
<dbReference type="PANTHER" id="PTHR45663:SF11">
    <property type="entry name" value="GEO12009P1"/>
    <property type="match status" value="1"/>
</dbReference>
<feature type="domain" description="Thioredoxin" evidence="7">
    <location>
        <begin position="1"/>
        <end position="104"/>
    </location>
</feature>
<dbReference type="RefSeq" id="WP_003756805.1">
    <property type="nucleotide sequence ID" value="NZ_CABKNG010000001.1"/>
</dbReference>
<dbReference type="GO" id="GO:0005737">
    <property type="term" value="C:cytoplasm"/>
    <property type="evidence" value="ECO:0007669"/>
    <property type="project" value="TreeGrafter"/>
</dbReference>
<protein>
    <recommendedName>
        <fullName evidence="2">Thioredoxin</fullName>
    </recommendedName>
</protein>
<dbReference type="InterPro" id="IPR017937">
    <property type="entry name" value="Thioredoxin_CS"/>
</dbReference>
<proteinExistence type="inferred from homology"/>
<dbReference type="GO" id="GO:0015035">
    <property type="term" value="F:protein-disulfide reductase activity"/>
    <property type="evidence" value="ECO:0007669"/>
    <property type="project" value="TreeGrafter"/>
</dbReference>
<dbReference type="Gene3D" id="3.40.30.10">
    <property type="entry name" value="Glutaredoxin"/>
    <property type="match status" value="1"/>
</dbReference>
<dbReference type="PANTHER" id="PTHR45663">
    <property type="entry name" value="GEO12009P1"/>
    <property type="match status" value="1"/>
</dbReference>
<reference evidence="8 9" key="1">
    <citation type="submission" date="2018-06" db="EMBL/GenBank/DDBJ databases">
        <authorList>
            <consortium name="Pathogen Informatics"/>
            <person name="Doyle S."/>
        </authorList>
    </citation>
    <scope>NUCLEOTIDE SEQUENCE [LARGE SCALE GENOMIC DNA]</scope>
    <source>
        <strain evidence="9">NCTC 10815</strain>
    </source>
</reference>
<keyword evidence="8" id="KW-0560">Oxidoreductase</keyword>
<evidence type="ECO:0000256" key="5">
    <source>
        <dbReference type="ARBA" id="ARBA00023157"/>
    </source>
</evidence>
<dbReference type="CDD" id="cd02947">
    <property type="entry name" value="TRX_family"/>
    <property type="match status" value="1"/>
</dbReference>
<evidence type="ECO:0000256" key="1">
    <source>
        <dbReference type="ARBA" id="ARBA00008987"/>
    </source>
</evidence>
<evidence type="ECO:0000313" key="8">
    <source>
        <dbReference type="EMBL" id="STY44686.1"/>
    </source>
</evidence>
<dbReference type="PROSITE" id="PS00194">
    <property type="entry name" value="THIOREDOXIN_1"/>
    <property type="match status" value="1"/>
</dbReference>
<evidence type="ECO:0000256" key="3">
    <source>
        <dbReference type="ARBA" id="ARBA00022448"/>
    </source>
</evidence>
<keyword evidence="4" id="KW-0249">Electron transport</keyword>
<comment type="similarity">
    <text evidence="1">Belongs to the thioredoxin family.</text>
</comment>
<organism evidence="8 9">
    <name type="scientific">Listeria grayi</name>
    <name type="common">Listeria murrayi</name>
    <dbReference type="NCBI Taxonomy" id="1641"/>
    <lineage>
        <taxon>Bacteria</taxon>
        <taxon>Bacillati</taxon>
        <taxon>Bacillota</taxon>
        <taxon>Bacilli</taxon>
        <taxon>Bacillales</taxon>
        <taxon>Listeriaceae</taxon>
        <taxon>Listeria</taxon>
    </lineage>
</organism>
<evidence type="ECO:0000256" key="4">
    <source>
        <dbReference type="ARBA" id="ARBA00022982"/>
    </source>
</evidence>
<accession>A0A378MGR3</accession>
<dbReference type="SUPFAM" id="SSF52833">
    <property type="entry name" value="Thioredoxin-like"/>
    <property type="match status" value="1"/>
</dbReference>
<name>A0A378MGR3_LISGR</name>
<evidence type="ECO:0000256" key="2">
    <source>
        <dbReference type="ARBA" id="ARBA00020570"/>
    </source>
</evidence>
<dbReference type="Pfam" id="PF00085">
    <property type="entry name" value="Thioredoxin"/>
    <property type="match status" value="1"/>
</dbReference>
<keyword evidence="6" id="KW-0676">Redox-active center</keyword>
<dbReference type="AlphaFoldDB" id="A0A378MGR3"/>